<dbReference type="AlphaFoldDB" id="Q11KI5"/>
<organism evidence="2">
    <name type="scientific">Chelativorans sp. (strain BNC1)</name>
    <dbReference type="NCBI Taxonomy" id="266779"/>
    <lineage>
        <taxon>Bacteria</taxon>
        <taxon>Pseudomonadati</taxon>
        <taxon>Pseudomonadota</taxon>
        <taxon>Alphaproteobacteria</taxon>
        <taxon>Hyphomicrobiales</taxon>
        <taxon>Phyllobacteriaceae</taxon>
        <taxon>Chelativorans</taxon>
    </lineage>
</organism>
<dbReference type="GO" id="GO:0005975">
    <property type="term" value="P:carbohydrate metabolic process"/>
    <property type="evidence" value="ECO:0007669"/>
    <property type="project" value="InterPro"/>
</dbReference>
<sequence precursor="true">MLFFARLSALALFLASFPALAEDPPRQPQYVIISFDSASFITQWERSRALGERTGAHFTYFLSCVYLLSPETKGLYHPPGMKSGRSNIGFAPSRGDVEARLRQIWAARQEGHEIASHGCGHFDGGKWSASDWNKEFGQFRSILQDAWTINSIAGEPDGWRDFAENGIKGFRAPYLSIGPALSAALAQSGFAYDASTVSRGPAKPLKQGGLTRFSLPLIPEGPAKRRVIAMDYNLYVRHSGGFERPSEASFFAERAFDAFRSAFDHEYEGDRIPLQLGFHFTLMNNGAYWQALERFAEEICVMPDVRCVSYRQYLDETGARSAGLREGIKG</sequence>
<evidence type="ECO:0000256" key="1">
    <source>
        <dbReference type="SAM" id="SignalP"/>
    </source>
</evidence>
<dbReference type="HOGENOM" id="CLU_040541_1_0_5"/>
<dbReference type="STRING" id="266779.Meso_0690"/>
<gene>
    <name evidence="2" type="ordered locus">Meso_0690</name>
</gene>
<evidence type="ECO:0000313" key="2">
    <source>
        <dbReference type="EMBL" id="ABG62090.1"/>
    </source>
</evidence>
<accession>Q11KI5</accession>
<feature type="chain" id="PRO_5004180160" description="Polysaccharide deacetylase" evidence="1">
    <location>
        <begin position="22"/>
        <end position="330"/>
    </location>
</feature>
<feature type="signal peptide" evidence="1">
    <location>
        <begin position="1"/>
        <end position="21"/>
    </location>
</feature>
<keyword evidence="1" id="KW-0732">Signal</keyword>
<dbReference type="SUPFAM" id="SSF88713">
    <property type="entry name" value="Glycoside hydrolase/deacetylase"/>
    <property type="match status" value="1"/>
</dbReference>
<dbReference type="PANTHER" id="PTHR45985:SF3">
    <property type="entry name" value="CHITIN DEACETYLASE-LIKE 4"/>
    <property type="match status" value="1"/>
</dbReference>
<reference evidence="2" key="1">
    <citation type="submission" date="2006-06" db="EMBL/GenBank/DDBJ databases">
        <title>Complete sequence of chromosome of Chelativorans sp. BNC1.</title>
        <authorList>
            <consortium name="US DOE Joint Genome Institute"/>
            <person name="Copeland A."/>
            <person name="Lucas S."/>
            <person name="Lapidus A."/>
            <person name="Barry K."/>
            <person name="Detter J.C."/>
            <person name="Glavina del Rio T."/>
            <person name="Hammon N."/>
            <person name="Israni S."/>
            <person name="Dalin E."/>
            <person name="Tice H."/>
            <person name="Pitluck S."/>
            <person name="Chertkov O."/>
            <person name="Brettin T."/>
            <person name="Bruce D."/>
            <person name="Han C."/>
            <person name="Tapia R."/>
            <person name="Gilna P."/>
            <person name="Schmutz J."/>
            <person name="Larimer F."/>
            <person name="Land M."/>
            <person name="Hauser L."/>
            <person name="Kyrpides N."/>
            <person name="Mikhailova N."/>
            <person name="Richardson P."/>
        </authorList>
    </citation>
    <scope>NUCLEOTIDE SEQUENCE</scope>
    <source>
        <strain evidence="2">BNC1</strain>
    </source>
</reference>
<protein>
    <recommendedName>
        <fullName evidence="3">Polysaccharide deacetylase</fullName>
    </recommendedName>
</protein>
<evidence type="ECO:0008006" key="3">
    <source>
        <dbReference type="Google" id="ProtNLM"/>
    </source>
</evidence>
<dbReference type="InterPro" id="IPR052740">
    <property type="entry name" value="CE4"/>
</dbReference>
<dbReference type="OrthoDB" id="438898at2"/>
<name>Q11KI5_CHESB</name>
<dbReference type="eggNOG" id="COG0726">
    <property type="taxonomic scope" value="Bacteria"/>
</dbReference>
<dbReference type="Gene3D" id="3.20.20.370">
    <property type="entry name" value="Glycoside hydrolase/deacetylase"/>
    <property type="match status" value="1"/>
</dbReference>
<dbReference type="PANTHER" id="PTHR45985">
    <property type="match status" value="1"/>
</dbReference>
<proteinExistence type="predicted"/>
<dbReference type="EMBL" id="CP000390">
    <property type="protein sequence ID" value="ABG62090.1"/>
    <property type="molecule type" value="Genomic_DNA"/>
</dbReference>
<dbReference type="KEGG" id="mes:Meso_0690"/>
<dbReference type="InterPro" id="IPR011330">
    <property type="entry name" value="Glyco_hydro/deAcase_b/a-brl"/>
</dbReference>